<gene>
    <name evidence="1" type="ORF">V2W30_01455</name>
</gene>
<reference evidence="1" key="1">
    <citation type="journal article" date="2025" name="Int. J. Syst. Evol. Microbiol.">
        <title>Streptomyces citrinus sp. nov., with yellow diffusible pigment.</title>
        <authorList>
            <person name="He Y."/>
            <person name="Yang E."/>
            <person name="Xu J."/>
            <person name="Sun Y."/>
            <person name="Sun L."/>
        </authorList>
    </citation>
    <scope>NUCLEOTIDE SEQUENCE</scope>
    <source>
        <strain evidence="1">Q6</strain>
    </source>
</reference>
<accession>A0ACD5ASY5</accession>
<organism evidence="1 2">
    <name type="scientific">Streptomyces citrinus</name>
    <dbReference type="NCBI Taxonomy" id="3118173"/>
    <lineage>
        <taxon>Bacteria</taxon>
        <taxon>Bacillati</taxon>
        <taxon>Actinomycetota</taxon>
        <taxon>Actinomycetes</taxon>
        <taxon>Kitasatosporales</taxon>
        <taxon>Streptomycetaceae</taxon>
        <taxon>Streptomyces</taxon>
    </lineage>
</organism>
<dbReference type="Proteomes" id="UP001432251">
    <property type="component" value="Chromosome"/>
</dbReference>
<dbReference type="EMBL" id="CP146022">
    <property type="protein sequence ID" value="WWQ68833.1"/>
    <property type="molecule type" value="Genomic_DNA"/>
</dbReference>
<protein>
    <submittedName>
        <fullName evidence="1">ROK family protein</fullName>
    </submittedName>
</protein>
<name>A0ACD5ASY5_9ACTN</name>
<evidence type="ECO:0000313" key="1">
    <source>
        <dbReference type="EMBL" id="WWQ68833.1"/>
    </source>
</evidence>
<sequence>MRGTGTRRGRGVGTRAGRTVPGPRSAGRRRRRAHRRRAGARPARRGGAALGEALAGVVSALDPDVVVVAGGVLDSGPWYLDALRAELSAHTLPLLREVPVRPAVLGADAVALGVAVHALRRPVPPPVPGDVTPAHA</sequence>
<evidence type="ECO:0000313" key="2">
    <source>
        <dbReference type="Proteomes" id="UP001432251"/>
    </source>
</evidence>
<keyword evidence="2" id="KW-1185">Reference proteome</keyword>
<proteinExistence type="predicted"/>